<dbReference type="InterPro" id="IPR001173">
    <property type="entry name" value="Glyco_trans_2-like"/>
</dbReference>
<reference evidence="2 3" key="1">
    <citation type="submission" date="2019-10" db="EMBL/GenBank/DDBJ databases">
        <title>Glaciimonas soli sp. nov., a psychrophilic bacterium isolated from the forest soil of a high elevation mountain in Taiwan.</title>
        <authorList>
            <person name="Wang L.-T."/>
            <person name="Shieh W.Y."/>
        </authorList>
    </citation>
    <scope>NUCLEOTIDE SEQUENCE [LARGE SCALE GENOMIC DNA]</scope>
    <source>
        <strain evidence="2 3">GS1</strain>
    </source>
</reference>
<comment type="caution">
    <text evidence="2">The sequence shown here is derived from an EMBL/GenBank/DDBJ whole genome shotgun (WGS) entry which is preliminary data.</text>
</comment>
<dbReference type="InterPro" id="IPR029044">
    <property type="entry name" value="Nucleotide-diphossugar_trans"/>
</dbReference>
<feature type="domain" description="Glycosyltransferase 2-like" evidence="1">
    <location>
        <begin position="3"/>
        <end position="165"/>
    </location>
</feature>
<dbReference type="RefSeq" id="WP_153234952.1">
    <property type="nucleotide sequence ID" value="NZ_WINI01000006.1"/>
</dbReference>
<dbReference type="PANTHER" id="PTHR22916:SF3">
    <property type="entry name" value="UDP-GLCNAC:BETAGAL BETA-1,3-N-ACETYLGLUCOSAMINYLTRANSFERASE-LIKE PROTEIN 1"/>
    <property type="match status" value="1"/>
</dbReference>
<accession>A0A843YUK9</accession>
<dbReference type="Proteomes" id="UP000451565">
    <property type="component" value="Unassembled WGS sequence"/>
</dbReference>
<dbReference type="GO" id="GO:0016758">
    <property type="term" value="F:hexosyltransferase activity"/>
    <property type="evidence" value="ECO:0007669"/>
    <property type="project" value="UniProtKB-ARBA"/>
</dbReference>
<dbReference type="CDD" id="cd04196">
    <property type="entry name" value="GT_2_like_d"/>
    <property type="match status" value="1"/>
</dbReference>
<evidence type="ECO:0000259" key="1">
    <source>
        <dbReference type="Pfam" id="PF00535"/>
    </source>
</evidence>
<evidence type="ECO:0000313" key="3">
    <source>
        <dbReference type="Proteomes" id="UP000451565"/>
    </source>
</evidence>
<dbReference type="OrthoDB" id="9798249at2"/>
<organism evidence="2 3">
    <name type="scientific">Glaciimonas soli</name>
    <dbReference type="NCBI Taxonomy" id="2590999"/>
    <lineage>
        <taxon>Bacteria</taxon>
        <taxon>Pseudomonadati</taxon>
        <taxon>Pseudomonadota</taxon>
        <taxon>Betaproteobacteria</taxon>
        <taxon>Burkholderiales</taxon>
        <taxon>Oxalobacteraceae</taxon>
        <taxon>Glaciimonas</taxon>
    </lineage>
</organism>
<dbReference type="Pfam" id="PF00535">
    <property type="entry name" value="Glycos_transf_2"/>
    <property type="match status" value="1"/>
</dbReference>
<dbReference type="EMBL" id="WINI01000006">
    <property type="protein sequence ID" value="MQR01323.1"/>
    <property type="molecule type" value="Genomic_DNA"/>
</dbReference>
<keyword evidence="3" id="KW-1185">Reference proteome</keyword>
<name>A0A843YUK9_9BURK</name>
<gene>
    <name evidence="2" type="ORF">GEV47_11615</name>
</gene>
<protein>
    <submittedName>
        <fullName evidence="2">Glycosyltransferase</fullName>
    </submittedName>
</protein>
<keyword evidence="2" id="KW-0808">Transferase</keyword>
<dbReference type="Gene3D" id="3.90.550.10">
    <property type="entry name" value="Spore Coat Polysaccharide Biosynthesis Protein SpsA, Chain A"/>
    <property type="match status" value="1"/>
</dbReference>
<proteinExistence type="predicted"/>
<dbReference type="AlphaFoldDB" id="A0A843YUK9"/>
<dbReference type="PANTHER" id="PTHR22916">
    <property type="entry name" value="GLYCOSYLTRANSFERASE"/>
    <property type="match status" value="1"/>
</dbReference>
<dbReference type="SUPFAM" id="SSF53448">
    <property type="entry name" value="Nucleotide-diphospho-sugar transferases"/>
    <property type="match status" value="1"/>
</dbReference>
<evidence type="ECO:0000313" key="2">
    <source>
        <dbReference type="EMBL" id="MQR01323.1"/>
    </source>
</evidence>
<sequence>MISVCIATFNGSSYIERQLASILDQIGPMDEIIICDDASEDETISLIESYKDNRISIHINKVRLGHVNNFAKALSYATGDYIFLSDQDDIWLPGRVDKMLLSLTSDVSVLLVASNFDLIDEFDKHIGEFRKLKPENKSKLSRVLKIFLGKMPYYGCTFVFKKELLELCLPIPAKTESHDIWMALIANTFGVVNNLNIATLQHRIHQLNVTPRKRRSALVIVKSRIVLIKAYVARVFKLKFKKPL</sequence>